<reference evidence="2 3" key="1">
    <citation type="submission" date="2015-03" db="EMBL/GenBank/DDBJ databases">
        <authorList>
            <person name="Abdul Halim M."/>
        </authorList>
    </citation>
    <scope>NUCLEOTIDE SEQUENCE [LARGE SCALE GENOMIC DNA]</scope>
    <source>
        <strain evidence="2 3">ATCC 35681</strain>
    </source>
</reference>
<dbReference type="HOGENOM" id="CLU_2634713_0_0_9"/>
<dbReference type="AlphaFoldDB" id="A0A0F7FCL7"/>
<evidence type="ECO:0000256" key="1">
    <source>
        <dbReference type="SAM" id="MobiDB-lite"/>
    </source>
</evidence>
<feature type="region of interest" description="Disordered" evidence="1">
    <location>
        <begin position="1"/>
        <end position="33"/>
    </location>
</feature>
<dbReference type="PATRIC" id="fig|1333534.5.peg.3805"/>
<evidence type="ECO:0000313" key="2">
    <source>
        <dbReference type="EMBL" id="AKG36088.1"/>
    </source>
</evidence>
<organism evidence="2 3">
    <name type="scientific">Paenibacillus durus ATCC 35681</name>
    <dbReference type="NCBI Taxonomy" id="1333534"/>
    <lineage>
        <taxon>Bacteria</taxon>
        <taxon>Bacillati</taxon>
        <taxon>Bacillota</taxon>
        <taxon>Bacilli</taxon>
        <taxon>Bacillales</taxon>
        <taxon>Paenibacillaceae</taxon>
        <taxon>Paenibacillus</taxon>
    </lineage>
</organism>
<name>A0A0F7FCL7_PAEDU</name>
<protein>
    <submittedName>
        <fullName evidence="2">Uncharacterized protein</fullName>
    </submittedName>
</protein>
<gene>
    <name evidence="2" type="ORF">VK70_17260</name>
</gene>
<sequence>MTQKSRNTPAPDVEEQAPKDAAEPKGMSLDAYLEKHTVHPGLVASYRYEARTRAELLQEKTESAWKLAFEQQSKTQY</sequence>
<dbReference type="RefSeq" id="WP_025698495.1">
    <property type="nucleotide sequence ID" value="NZ_ASQQ01000601.1"/>
</dbReference>
<dbReference type="EMBL" id="CP011114">
    <property type="protein sequence ID" value="AKG36088.1"/>
    <property type="molecule type" value="Genomic_DNA"/>
</dbReference>
<dbReference type="OrthoDB" id="9980090at2"/>
<accession>A0A0F7FCL7</accession>
<evidence type="ECO:0000313" key="3">
    <source>
        <dbReference type="Proteomes" id="UP000034189"/>
    </source>
</evidence>
<reference evidence="2 3" key="2">
    <citation type="journal article" date="2016" name="Genome Announc.">
        <title>Genome Sequence of a Gram-Positive Diazotroph, Paenibacillus durus Type Strain ATCC 35681.</title>
        <authorList>
            <person name="Halim M.A."/>
            <person name="Rahman A.Y."/>
            <person name="Sim K.S."/>
            <person name="Yam H.C."/>
            <person name="Rahim A.A."/>
            <person name="Ghazali A.H."/>
            <person name="Najimudin N."/>
        </authorList>
    </citation>
    <scope>NUCLEOTIDE SEQUENCE [LARGE SCALE GENOMIC DNA]</scope>
    <source>
        <strain evidence="2 3">ATCC 35681</strain>
    </source>
</reference>
<dbReference type="Proteomes" id="UP000034189">
    <property type="component" value="Chromosome"/>
</dbReference>
<proteinExistence type="predicted"/>